<comment type="caution">
    <text evidence="1">The sequence shown here is derived from an EMBL/GenBank/DDBJ whole genome shotgun (WGS) entry which is preliminary data.</text>
</comment>
<sequence length="369" mass="43733">MFLTIGEKIRQVRKQYGLKQVAFESFGFSRDYISMLETNKRSLNEEMKQLMYDALDQLTNGLFKENYTYEQFCLTPEQQAEIWLEEHCTLEYGLSDYEIFNEVATKYELFQPLINLNEKIAIHYYTTRDHQRSNEYFLKAISYCNQTDINPAKYYNLVGVNFNQLGQYKDAIAQYKIASYFLSEETGSLKYKNLYDMSTSYLYDGDCEQSLIYIDEIMNQNEDIMAKGSSYLLKGMSLQKQNKDEEAKKILLEFIENPFCPPILGHAYHNLAYLEYNNGFYEEALKYLDLSLKYRENYSHNSVTNSIVGEINYRLKKYEEAKSIFNEIKRDIFTSAHMDQKEDFITWGLQMYLDLKDFDSIKSLFEEVK</sequence>
<dbReference type="InterPro" id="IPR011990">
    <property type="entry name" value="TPR-like_helical_dom_sf"/>
</dbReference>
<dbReference type="AlphaFoldDB" id="A0A6I3N9P9"/>
<protein>
    <submittedName>
        <fullName evidence="1">Transcriptional regulator</fullName>
    </submittedName>
</protein>
<dbReference type="SUPFAM" id="SSF47413">
    <property type="entry name" value="lambda repressor-like DNA-binding domains"/>
    <property type="match status" value="1"/>
</dbReference>
<dbReference type="CDD" id="cd00093">
    <property type="entry name" value="HTH_XRE"/>
    <property type="match status" value="1"/>
</dbReference>
<dbReference type="Pfam" id="PF13174">
    <property type="entry name" value="TPR_6"/>
    <property type="match status" value="1"/>
</dbReference>
<dbReference type="GO" id="GO:0003677">
    <property type="term" value="F:DNA binding"/>
    <property type="evidence" value="ECO:0007669"/>
    <property type="project" value="InterPro"/>
</dbReference>
<dbReference type="RefSeq" id="WP_129821257.1">
    <property type="nucleotide sequence ID" value="NZ_RCYV01000002.1"/>
</dbReference>
<dbReference type="InterPro" id="IPR019734">
    <property type="entry name" value="TPR_rpt"/>
</dbReference>
<dbReference type="PROSITE" id="PS50943">
    <property type="entry name" value="HTH_CROC1"/>
    <property type="match status" value="1"/>
</dbReference>
<dbReference type="EMBL" id="WMQV01000016">
    <property type="protein sequence ID" value="MTL94481.1"/>
    <property type="molecule type" value="Genomic_DNA"/>
</dbReference>
<dbReference type="SUPFAM" id="SSF81901">
    <property type="entry name" value="HCP-like"/>
    <property type="match status" value="1"/>
</dbReference>
<evidence type="ECO:0000313" key="1">
    <source>
        <dbReference type="EMBL" id="MTL94481.1"/>
    </source>
</evidence>
<dbReference type="Gene3D" id="1.10.260.40">
    <property type="entry name" value="lambda repressor-like DNA-binding domains"/>
    <property type="match status" value="1"/>
</dbReference>
<gene>
    <name evidence="1" type="ORF">GMA64_08095</name>
</gene>
<reference evidence="1" key="1">
    <citation type="journal article" date="2019" name="Nat. Med.">
        <title>A library of human gut bacterial isolates paired with longitudinal multiomics data enables mechanistic microbiome research.</title>
        <authorList>
            <person name="Poyet M."/>
            <person name="Groussin M."/>
            <person name="Gibbons S.M."/>
            <person name="Avila-Pacheco J."/>
            <person name="Jiang X."/>
            <person name="Kearney S.M."/>
            <person name="Perrotta A.R."/>
            <person name="Berdy B."/>
            <person name="Zhao S."/>
            <person name="Lieberman T.D."/>
            <person name="Swanson P.K."/>
            <person name="Smith M."/>
            <person name="Roesemann S."/>
            <person name="Alexander J.E."/>
            <person name="Rich S.A."/>
            <person name="Livny J."/>
            <person name="Vlamakis H."/>
            <person name="Clish C."/>
            <person name="Bullock K."/>
            <person name="Deik A."/>
            <person name="Scott J."/>
            <person name="Pierce K.A."/>
            <person name="Xavier R.J."/>
            <person name="Alm E.J."/>
        </authorList>
    </citation>
    <scope>NUCLEOTIDE SEQUENCE</scope>
    <source>
        <strain evidence="1">BIOML-A179</strain>
    </source>
</reference>
<accession>A0A6I3N9P9</accession>
<organism evidence="1">
    <name type="scientific">Turicibacter sanguinis</name>
    <dbReference type="NCBI Taxonomy" id="154288"/>
    <lineage>
        <taxon>Bacteria</taxon>
        <taxon>Bacillati</taxon>
        <taxon>Bacillota</taxon>
        <taxon>Erysipelotrichia</taxon>
        <taxon>Erysipelotrichales</taxon>
        <taxon>Turicibacteraceae</taxon>
        <taxon>Turicibacter</taxon>
    </lineage>
</organism>
<dbReference type="InterPro" id="IPR010982">
    <property type="entry name" value="Lambda_DNA-bd_dom_sf"/>
</dbReference>
<dbReference type="Gene3D" id="1.25.40.10">
    <property type="entry name" value="Tetratricopeptide repeat domain"/>
    <property type="match status" value="2"/>
</dbReference>
<dbReference type="InterPro" id="IPR001387">
    <property type="entry name" value="Cro/C1-type_HTH"/>
</dbReference>
<proteinExistence type="predicted"/>
<dbReference type="Pfam" id="PF13374">
    <property type="entry name" value="TPR_10"/>
    <property type="match status" value="1"/>
</dbReference>
<name>A0A6I3N9P9_9FIRM</name>